<dbReference type="SUPFAM" id="SSF116734">
    <property type="entry name" value="DNA methylase specificity domain"/>
    <property type="match status" value="2"/>
</dbReference>
<keyword evidence="7" id="KW-1185">Reference proteome</keyword>
<feature type="domain" description="N-terminal" evidence="4">
    <location>
        <begin position="495"/>
        <end position="615"/>
    </location>
</feature>
<dbReference type="Gene3D" id="3.90.220.20">
    <property type="entry name" value="DNA methylase specificity domains"/>
    <property type="match status" value="2"/>
</dbReference>
<evidence type="ECO:0000259" key="5">
    <source>
        <dbReference type="Pfam" id="PF18818"/>
    </source>
</evidence>
<reference evidence="7" key="1">
    <citation type="journal article" date="2019" name="Int. J. Syst. Evol. Microbiol.">
        <title>The Global Catalogue of Microorganisms (GCM) 10K type strain sequencing project: providing services to taxonomists for standard genome sequencing and annotation.</title>
        <authorList>
            <consortium name="The Broad Institute Genomics Platform"/>
            <consortium name="The Broad Institute Genome Sequencing Center for Infectious Disease"/>
            <person name="Wu L."/>
            <person name="Ma J."/>
        </authorList>
    </citation>
    <scope>NUCLEOTIDE SEQUENCE [LARGE SCALE GENOMIC DNA]</scope>
    <source>
        <strain evidence="7">NBRC 109341</strain>
    </source>
</reference>
<protein>
    <recommendedName>
        <fullName evidence="8">DUF1738 domain-containing protein</fullName>
    </recommendedName>
</protein>
<dbReference type="InterPro" id="IPR052021">
    <property type="entry name" value="Type-I_RS_S_subunit"/>
</dbReference>
<dbReference type="Pfam" id="PF08401">
    <property type="entry name" value="ArdcN"/>
    <property type="match status" value="1"/>
</dbReference>
<dbReference type="RefSeq" id="WP_284306895.1">
    <property type="nucleotide sequence ID" value="NZ_BSPB01000005.1"/>
</dbReference>
<dbReference type="Pfam" id="PF18818">
    <property type="entry name" value="MPTase-PolyVal"/>
    <property type="match status" value="1"/>
</dbReference>
<dbReference type="Proteomes" id="UP001156903">
    <property type="component" value="Unassembled WGS sequence"/>
</dbReference>
<evidence type="ECO:0008006" key="8">
    <source>
        <dbReference type="Google" id="ProtNLM"/>
    </source>
</evidence>
<comment type="caution">
    <text evidence="6">The sequence shown here is derived from an EMBL/GenBank/DDBJ whole genome shotgun (WGS) entry which is preliminary data.</text>
</comment>
<dbReference type="InterPro" id="IPR013610">
    <property type="entry name" value="ArdC_N"/>
</dbReference>
<dbReference type="InterPro" id="IPR041459">
    <property type="entry name" value="MPTase-PolyVal"/>
</dbReference>
<dbReference type="PANTHER" id="PTHR30408:SF12">
    <property type="entry name" value="TYPE I RESTRICTION ENZYME MJAVIII SPECIFICITY SUBUNIT"/>
    <property type="match status" value="1"/>
</dbReference>
<evidence type="ECO:0000256" key="3">
    <source>
        <dbReference type="SAM" id="MobiDB-lite"/>
    </source>
</evidence>
<feature type="region of interest" description="Disordered" evidence="3">
    <location>
        <begin position="471"/>
        <end position="491"/>
    </location>
</feature>
<evidence type="ECO:0000256" key="1">
    <source>
        <dbReference type="ARBA" id="ARBA00022747"/>
    </source>
</evidence>
<dbReference type="CDD" id="cd17253">
    <property type="entry name" value="RMtype1_S_Eco933I-TRD2-CR2_like"/>
    <property type="match status" value="1"/>
</dbReference>
<evidence type="ECO:0000313" key="6">
    <source>
        <dbReference type="EMBL" id="GLS13526.1"/>
    </source>
</evidence>
<gene>
    <name evidence="6" type="ORF">GCM10007935_09560</name>
</gene>
<evidence type="ECO:0000259" key="4">
    <source>
        <dbReference type="Pfam" id="PF08401"/>
    </source>
</evidence>
<name>A0ABQ6BZI5_9BURK</name>
<evidence type="ECO:0000256" key="2">
    <source>
        <dbReference type="ARBA" id="ARBA00023125"/>
    </source>
</evidence>
<keyword evidence="1" id="KW-0680">Restriction system</keyword>
<keyword evidence="2" id="KW-0238">DNA-binding</keyword>
<dbReference type="EMBL" id="BSPB01000005">
    <property type="protein sequence ID" value="GLS13526.1"/>
    <property type="molecule type" value="Genomic_DNA"/>
</dbReference>
<sequence length="784" mass="85933">MPLYELLTERKEPVRVTGGLGDWKPITIKFSGDVLPRDRAEAFKGAMFAAYPGDVVFSKIDARNGAVGLIPATMPKVVLTPEYPVMVPDLAKLRPAYLHHLLRAEHFRHDLQRQASGTSGRKRVTPEAFLNLTVPLPTLDEQDALVTAYEAALTQAASKEAEAARIAQANQRAFEEALGVAPPPPLPDRPVFIARFKEVERWSHEGVLRDVTHTAATSAKWPMVSLSSVGKVSYGLQKSPANRPGKHSRPYLRVANVQRGVLDLAEMKYMDVPDEDMPKLRLMDGDVLLCEGNSPDLVGRGAIWRDEIPDCIHQNHVLRVRVNPTKLLPDFLLAVINSSHGQAYFRSKAKRTTNLASINSTEVASLPVPLPPTDRQQDLVKALADNEKASKAVALEASELRCRAWAAFEAACSSRTRRPAKGPAPRARQRCSPPIRRTLRSVLPHLPACRRGSAPDRPAAVAFFFPRSRRRASGACPHPSPKGRTPMEPTKPRRDLYAEVTQRIITALEQGVRPWACPWKTQAGAVARPMRHNGEPYRGINVLLLWATAQERGYHSNTWMTYRQAEVLGGQVRKGERGTMVVYAGQHTPADAAETAEDTAAQARVFAFLRSYVVFNAEQVDGLPAAEPAPVQAHPVVTPDARAETFFAATGARVQHGGSRAFYSSGADLVQLPEPSAFKDAAAYAATKAHELAHWTGHPQRLAREFGRRFGDAAYVVEELVAELCAAFVCADLEIGAEPREDHAAYVGEWLTVMQGDSRAIFTAASQAQRAADYLHALQGSAHA</sequence>
<evidence type="ECO:0000313" key="7">
    <source>
        <dbReference type="Proteomes" id="UP001156903"/>
    </source>
</evidence>
<proteinExistence type="predicted"/>
<organism evidence="6 7">
    <name type="scientific">Hydrogenophaga electricum</name>
    <dbReference type="NCBI Taxonomy" id="1230953"/>
    <lineage>
        <taxon>Bacteria</taxon>
        <taxon>Pseudomonadati</taxon>
        <taxon>Pseudomonadota</taxon>
        <taxon>Betaproteobacteria</taxon>
        <taxon>Burkholderiales</taxon>
        <taxon>Comamonadaceae</taxon>
        <taxon>Hydrogenophaga</taxon>
    </lineage>
</organism>
<accession>A0ABQ6BZI5</accession>
<dbReference type="InterPro" id="IPR044946">
    <property type="entry name" value="Restrct_endonuc_typeI_TRD_sf"/>
</dbReference>
<feature type="domain" description="Polyvalent protein metallopeptidase" evidence="5">
    <location>
        <begin position="642"/>
        <end position="767"/>
    </location>
</feature>
<dbReference type="PANTHER" id="PTHR30408">
    <property type="entry name" value="TYPE-1 RESTRICTION ENZYME ECOKI SPECIFICITY PROTEIN"/>
    <property type="match status" value="1"/>
</dbReference>